<dbReference type="InterPro" id="IPR024194">
    <property type="entry name" value="Ac/AlaTfrase_AlgI/DltB"/>
</dbReference>
<dbReference type="PANTHER" id="PTHR13285">
    <property type="entry name" value="ACYLTRANSFERASE"/>
    <property type="match status" value="1"/>
</dbReference>
<evidence type="ECO:0000256" key="4">
    <source>
        <dbReference type="ARBA" id="ARBA00022692"/>
    </source>
</evidence>
<dbReference type="Proteomes" id="UP000199428">
    <property type="component" value="Unassembled WGS sequence"/>
</dbReference>
<name>A0A1G5S4G1_PSEXY</name>
<organism evidence="9 10">
    <name type="scientific">Pseudobutyrivibrio xylanivorans</name>
    <dbReference type="NCBI Taxonomy" id="185007"/>
    <lineage>
        <taxon>Bacteria</taxon>
        <taxon>Bacillati</taxon>
        <taxon>Bacillota</taxon>
        <taxon>Clostridia</taxon>
        <taxon>Lachnospirales</taxon>
        <taxon>Lachnospiraceae</taxon>
        <taxon>Pseudobutyrivibrio</taxon>
    </lineage>
</organism>
<dbReference type="PIRSF" id="PIRSF500217">
    <property type="entry name" value="AlgI"/>
    <property type="match status" value="1"/>
</dbReference>
<sequence length="469" mass="54501">MSFTSTLFLFVFLPVALSFYYFSKDSFKEYLLFGFSLIFYSLGSTHFLVIFLGSITATVLIGRTMQAIEKSKIKTLLLVFGIVINTGILFYYKYSNFAITTFSQLTGNELEIRELLLPLGISFYTFKAISYLADVYTEKSVLGDEIIHDFLYLSIFSQIQSGPITRYSNFKKLDCDFKDSFSNGAIRFMLGFNKKVLIANVLANITKEVFNTPVNDCSTGFLWLGSICYSLQLFFDFAGYSDMAIGLTEMFGYSCMENFKYPYMTESVSKFWRRWHISLSEWFRDYIYIPLGGSRNKHKILVYFNLFVVWVLTGIWHGAAWNFIWWGLGYFVLISFERLTGLPERFSTILGKVLYRIFTLLFINFQWVMFNSKDINTGLDFIKHMIVYQNNELANLRAIFLLKDYLFFILIAIVFCFPVVPWVKNTLVEKEVASKTFDILENTIIFISFLWAISFIIAGQNNPFAYANF</sequence>
<dbReference type="PANTHER" id="PTHR13285:SF18">
    <property type="entry name" value="PROTEIN-CYSTEINE N-PALMITOYLTRANSFERASE RASP"/>
    <property type="match status" value="1"/>
</dbReference>
<evidence type="ECO:0000256" key="5">
    <source>
        <dbReference type="ARBA" id="ARBA00022989"/>
    </source>
</evidence>
<feature type="transmembrane region" description="Helical" evidence="8">
    <location>
        <begin position="73"/>
        <end position="92"/>
    </location>
</feature>
<keyword evidence="5 8" id="KW-1133">Transmembrane helix</keyword>
<dbReference type="Pfam" id="PF03062">
    <property type="entry name" value="MBOAT"/>
    <property type="match status" value="1"/>
</dbReference>
<dbReference type="GO" id="GO:0016746">
    <property type="term" value="F:acyltransferase activity"/>
    <property type="evidence" value="ECO:0007669"/>
    <property type="project" value="UniProtKB-KW"/>
</dbReference>
<reference evidence="9 10" key="1">
    <citation type="submission" date="2016-10" db="EMBL/GenBank/DDBJ databases">
        <authorList>
            <person name="de Groot N.N."/>
        </authorList>
    </citation>
    <scope>NUCLEOTIDE SEQUENCE [LARGE SCALE GENOMIC DNA]</scope>
    <source>
        <strain evidence="9 10">DSM 10317</strain>
    </source>
</reference>
<protein>
    <submittedName>
        <fullName evidence="9">Alginate O-acetyltransferase complex protein AlgI</fullName>
    </submittedName>
</protein>
<gene>
    <name evidence="9" type="ORF">SAMN02910350_02715</name>
</gene>
<feature type="transmembrane region" description="Helical" evidence="8">
    <location>
        <begin position="37"/>
        <end position="61"/>
    </location>
</feature>
<keyword evidence="7 9" id="KW-0808">Transferase</keyword>
<dbReference type="InterPro" id="IPR004299">
    <property type="entry name" value="MBOAT_fam"/>
</dbReference>
<evidence type="ECO:0000256" key="1">
    <source>
        <dbReference type="ARBA" id="ARBA00004651"/>
    </source>
</evidence>
<evidence type="ECO:0000256" key="7">
    <source>
        <dbReference type="PIRNR" id="PIRNR016636"/>
    </source>
</evidence>
<proteinExistence type="inferred from homology"/>
<feature type="transmembrane region" description="Helical" evidence="8">
    <location>
        <begin position="353"/>
        <end position="370"/>
    </location>
</feature>
<keyword evidence="4 8" id="KW-0812">Transmembrane</keyword>
<keyword evidence="6 7" id="KW-0472">Membrane</keyword>
<feature type="transmembrane region" description="Helical" evidence="8">
    <location>
        <begin position="405"/>
        <end position="427"/>
    </location>
</feature>
<comment type="subcellular location">
    <subcellularLocation>
        <location evidence="1">Cell membrane</location>
        <topology evidence="1">Multi-pass membrane protein</topology>
    </subcellularLocation>
</comment>
<dbReference type="AlphaFoldDB" id="A0A1G5S4G1"/>
<feature type="transmembrane region" description="Helical" evidence="8">
    <location>
        <begin position="300"/>
        <end position="317"/>
    </location>
</feature>
<dbReference type="InterPro" id="IPR028362">
    <property type="entry name" value="AlgI"/>
</dbReference>
<dbReference type="GO" id="GO:0005886">
    <property type="term" value="C:plasma membrane"/>
    <property type="evidence" value="ECO:0007669"/>
    <property type="project" value="UniProtKB-SubCell"/>
</dbReference>
<accession>A0A1G5S4G1</accession>
<dbReference type="GO" id="GO:0042121">
    <property type="term" value="P:alginic acid biosynthetic process"/>
    <property type="evidence" value="ECO:0007669"/>
    <property type="project" value="InterPro"/>
</dbReference>
<dbReference type="PIRSF" id="PIRSF016636">
    <property type="entry name" value="AlgI_DltB"/>
    <property type="match status" value="1"/>
</dbReference>
<evidence type="ECO:0000313" key="9">
    <source>
        <dbReference type="EMBL" id="SCZ81255.1"/>
    </source>
</evidence>
<evidence type="ECO:0000256" key="3">
    <source>
        <dbReference type="ARBA" id="ARBA00022475"/>
    </source>
</evidence>
<keyword evidence="7" id="KW-0012">Acyltransferase</keyword>
<dbReference type="EMBL" id="FMWK01000019">
    <property type="protein sequence ID" value="SCZ81255.1"/>
    <property type="molecule type" value="Genomic_DNA"/>
</dbReference>
<evidence type="ECO:0000256" key="2">
    <source>
        <dbReference type="ARBA" id="ARBA00010323"/>
    </source>
</evidence>
<feature type="transmembrane region" description="Helical" evidence="8">
    <location>
        <begin position="439"/>
        <end position="459"/>
    </location>
</feature>
<evidence type="ECO:0000256" key="8">
    <source>
        <dbReference type="SAM" id="Phobius"/>
    </source>
</evidence>
<dbReference type="InterPro" id="IPR051085">
    <property type="entry name" value="MB_O-acyltransferase"/>
</dbReference>
<comment type="similarity">
    <text evidence="2 7">Belongs to the membrane-bound acyltransferase family.</text>
</comment>
<dbReference type="RefSeq" id="WP_090164111.1">
    <property type="nucleotide sequence ID" value="NZ_FMWK01000019.1"/>
</dbReference>
<evidence type="ECO:0000313" key="10">
    <source>
        <dbReference type="Proteomes" id="UP000199428"/>
    </source>
</evidence>
<evidence type="ECO:0000256" key="6">
    <source>
        <dbReference type="ARBA" id="ARBA00023136"/>
    </source>
</evidence>
<keyword evidence="3 7" id="KW-1003">Cell membrane</keyword>